<evidence type="ECO:0000259" key="2">
    <source>
        <dbReference type="Pfam" id="PF17921"/>
    </source>
</evidence>
<dbReference type="AlphaFoldDB" id="A0A4Z1IAT2"/>
<dbReference type="EMBL" id="PQXM01001384">
    <property type="protein sequence ID" value="TGO56682.1"/>
    <property type="molecule type" value="Genomic_DNA"/>
</dbReference>
<proteinExistence type="predicted"/>
<dbReference type="Pfam" id="PF17921">
    <property type="entry name" value="Integrase_H2C2"/>
    <property type="match status" value="1"/>
</dbReference>
<gene>
    <name evidence="3" type="ORF">BELL_1386g00010</name>
</gene>
<comment type="caution">
    <text evidence="3">The sequence shown here is derived from an EMBL/GenBank/DDBJ whole genome shotgun (WGS) entry which is preliminary data.</text>
</comment>
<dbReference type="InterPro" id="IPR041588">
    <property type="entry name" value="Integrase_H2C2"/>
</dbReference>
<evidence type="ECO:0000313" key="3">
    <source>
        <dbReference type="EMBL" id="TGO56682.1"/>
    </source>
</evidence>
<sequence length="669" mass="76266">MSNPTEILIEKLKLKLILRERVFIKWEDESGIYYDKEGHLHIHFSLEVSIILGSKKQKIEMLLIVPPDTNFSDTTTPRFIGSLSRLDASAIHDAGLSDSVHVICLQFDLITKGLILTKKKNTTAIKPRNHTSKELIRGFESLSDTKTFTVYIKPNDYALVGLEEVRSRLSNTNTPIDIHTIKEIYIEQTPELVEWNRLYPVSLLPSYTKNPQPSPEIQVPLSPIIFEQDTPLITTIEAVIAETPGRTPISPTPISVHGIFSPSRGELSDGEVNLDDVEKHSRYIEMDFDIDSDEERLASLYSRELSHCIRTSNVTVFDATLLWCSALFFYDPLDSDPDNTLGLWQKRNSWLISDIARLIQWANRIQHDVEMNSLLKHFTKLGDIARIVALNVSCNKDKYYDQKSACIVCILAEFGKLGGGSGGTKAIRPDALSQKREDRPDLSTEDDERLKNSERTVLPAATFDIDLYNELIKGVRLAPANLVVPTYDEPIDAPITRTYERSEMTQQLSAAIKNFFVRKWPTGFKKMLRVAMQDCIVSDHKIYYRSYLWMKIQIIYRIHSSGPAGRPGRTNTIDLISRTSWCPQMHQEIAAYVQACELCIRTKCSKSAPPNFLRPLQVPFRAWSDILVVVCRLKNETLHWHTHLDDGRARPTCWPGLCLKRRQRCLDLG</sequence>
<feature type="domain" description="Integrase zinc-binding" evidence="2">
    <location>
        <begin position="553"/>
        <end position="603"/>
    </location>
</feature>
<dbReference type="Gene3D" id="1.10.340.70">
    <property type="match status" value="1"/>
</dbReference>
<dbReference type="STRING" id="278938.A0A4Z1IAT2"/>
<protein>
    <recommendedName>
        <fullName evidence="2">Integrase zinc-binding domain-containing protein</fullName>
    </recommendedName>
</protein>
<dbReference type="Proteomes" id="UP000297229">
    <property type="component" value="Unassembled WGS sequence"/>
</dbReference>
<accession>A0A4Z1IAT2</accession>
<evidence type="ECO:0000313" key="4">
    <source>
        <dbReference type="Proteomes" id="UP000297229"/>
    </source>
</evidence>
<name>A0A4Z1IAT2_9HELO</name>
<keyword evidence="4" id="KW-1185">Reference proteome</keyword>
<feature type="region of interest" description="Disordered" evidence="1">
    <location>
        <begin position="423"/>
        <end position="450"/>
    </location>
</feature>
<organism evidence="3 4">
    <name type="scientific">Botrytis elliptica</name>
    <dbReference type="NCBI Taxonomy" id="278938"/>
    <lineage>
        <taxon>Eukaryota</taxon>
        <taxon>Fungi</taxon>
        <taxon>Dikarya</taxon>
        <taxon>Ascomycota</taxon>
        <taxon>Pezizomycotina</taxon>
        <taxon>Leotiomycetes</taxon>
        <taxon>Helotiales</taxon>
        <taxon>Sclerotiniaceae</taxon>
        <taxon>Botrytis</taxon>
    </lineage>
</organism>
<reference evidence="3 4" key="1">
    <citation type="submission" date="2017-12" db="EMBL/GenBank/DDBJ databases">
        <title>Comparative genomics of Botrytis spp.</title>
        <authorList>
            <person name="Valero-Jimenez C.A."/>
            <person name="Tapia P."/>
            <person name="Veloso J."/>
            <person name="Silva-Moreno E."/>
            <person name="Staats M."/>
            <person name="Valdes J.H."/>
            <person name="Van Kan J.A.L."/>
        </authorList>
    </citation>
    <scope>NUCLEOTIDE SEQUENCE [LARGE SCALE GENOMIC DNA]</scope>
    <source>
        <strain evidence="3 4">Be9601</strain>
    </source>
</reference>
<feature type="compositionally biased region" description="Basic and acidic residues" evidence="1">
    <location>
        <begin position="433"/>
        <end position="450"/>
    </location>
</feature>
<evidence type="ECO:0000256" key="1">
    <source>
        <dbReference type="SAM" id="MobiDB-lite"/>
    </source>
</evidence>